<dbReference type="AlphaFoldDB" id="A0A2P5KCB1"/>
<evidence type="ECO:0000313" key="5">
    <source>
        <dbReference type="Proteomes" id="UP000243096"/>
    </source>
</evidence>
<evidence type="ECO:0000256" key="1">
    <source>
        <dbReference type="SAM" id="Phobius"/>
    </source>
</evidence>
<dbReference type="SMART" id="SM00052">
    <property type="entry name" value="EAL"/>
    <property type="match status" value="1"/>
</dbReference>
<dbReference type="PROSITE" id="PS50883">
    <property type="entry name" value="EAL"/>
    <property type="match status" value="1"/>
</dbReference>
<accession>A0A2P5KCB1</accession>
<gene>
    <name evidence="4" type="ORF">B0O95_10330</name>
</gene>
<dbReference type="Proteomes" id="UP000243096">
    <property type="component" value="Unassembled WGS sequence"/>
</dbReference>
<dbReference type="InterPro" id="IPR035919">
    <property type="entry name" value="EAL_sf"/>
</dbReference>
<dbReference type="Gene3D" id="3.30.70.270">
    <property type="match status" value="1"/>
</dbReference>
<proteinExistence type="predicted"/>
<dbReference type="SUPFAM" id="SSF55073">
    <property type="entry name" value="Nucleotide cyclase"/>
    <property type="match status" value="1"/>
</dbReference>
<keyword evidence="1" id="KW-1133">Transmembrane helix</keyword>
<dbReference type="CDD" id="cd01949">
    <property type="entry name" value="GGDEF"/>
    <property type="match status" value="1"/>
</dbReference>
<dbReference type="SMART" id="SM00267">
    <property type="entry name" value="GGDEF"/>
    <property type="match status" value="1"/>
</dbReference>
<dbReference type="SUPFAM" id="SSF141868">
    <property type="entry name" value="EAL domain-like"/>
    <property type="match status" value="1"/>
</dbReference>
<dbReference type="OrthoDB" id="9813903at2"/>
<dbReference type="NCBIfam" id="TIGR00254">
    <property type="entry name" value="GGDEF"/>
    <property type="match status" value="1"/>
</dbReference>
<dbReference type="Pfam" id="PF00990">
    <property type="entry name" value="GGDEF"/>
    <property type="match status" value="1"/>
</dbReference>
<comment type="caution">
    <text evidence="4">The sequence shown here is derived from an EMBL/GenBank/DDBJ whole genome shotgun (WGS) entry which is preliminary data.</text>
</comment>
<evidence type="ECO:0000313" key="4">
    <source>
        <dbReference type="EMBL" id="PPB84342.1"/>
    </source>
</evidence>
<organism evidence="4 5">
    <name type="scientific">Mycetohabitans endofungorum</name>
    <dbReference type="NCBI Taxonomy" id="417203"/>
    <lineage>
        <taxon>Bacteria</taxon>
        <taxon>Pseudomonadati</taxon>
        <taxon>Pseudomonadota</taxon>
        <taxon>Betaproteobacteria</taxon>
        <taxon>Burkholderiales</taxon>
        <taxon>Burkholderiaceae</taxon>
        <taxon>Mycetohabitans</taxon>
    </lineage>
</organism>
<feature type="transmembrane region" description="Helical" evidence="1">
    <location>
        <begin position="25"/>
        <end position="44"/>
    </location>
</feature>
<evidence type="ECO:0000259" key="2">
    <source>
        <dbReference type="PROSITE" id="PS50883"/>
    </source>
</evidence>
<dbReference type="Gene3D" id="3.30.450.20">
    <property type="entry name" value="PAS domain"/>
    <property type="match status" value="2"/>
</dbReference>
<dbReference type="InterPro" id="IPR001633">
    <property type="entry name" value="EAL_dom"/>
</dbReference>
<protein>
    <submittedName>
        <fullName evidence="4">Diguanylate cyclase/phosphodiesterase</fullName>
    </submittedName>
</protein>
<feature type="transmembrane region" description="Helical" evidence="1">
    <location>
        <begin position="298"/>
        <end position="321"/>
    </location>
</feature>
<dbReference type="InterPro" id="IPR029787">
    <property type="entry name" value="Nucleotide_cyclase"/>
</dbReference>
<dbReference type="Pfam" id="PF00563">
    <property type="entry name" value="EAL"/>
    <property type="match status" value="1"/>
</dbReference>
<dbReference type="InterPro" id="IPR052155">
    <property type="entry name" value="Biofilm_reg_signaling"/>
</dbReference>
<dbReference type="Gene3D" id="3.20.20.450">
    <property type="entry name" value="EAL domain"/>
    <property type="match status" value="1"/>
</dbReference>
<dbReference type="RefSeq" id="WP_104076658.1">
    <property type="nucleotide sequence ID" value="NZ_CP062178.1"/>
</dbReference>
<keyword evidence="1" id="KW-0812">Transmembrane</keyword>
<dbReference type="InterPro" id="IPR043128">
    <property type="entry name" value="Rev_trsase/Diguanyl_cyclase"/>
</dbReference>
<keyword evidence="5" id="KW-1185">Reference proteome</keyword>
<dbReference type="PANTHER" id="PTHR44757">
    <property type="entry name" value="DIGUANYLATE CYCLASE DGCP"/>
    <property type="match status" value="1"/>
</dbReference>
<reference evidence="4 5" key="1">
    <citation type="submission" date="2018-01" db="EMBL/GenBank/DDBJ databases">
        <title>Genomic Encyclopedia of Type Strains, Phase III (KMG-III): the genomes of soil and plant-associated and newly described type strains.</title>
        <authorList>
            <person name="Whitman W."/>
        </authorList>
    </citation>
    <scope>NUCLEOTIDE SEQUENCE [LARGE SCALE GENOMIC DNA]</scope>
    <source>
        <strain evidence="4 5">HKI456</strain>
    </source>
</reference>
<name>A0A2P5KCB1_9BURK</name>
<evidence type="ECO:0000259" key="3">
    <source>
        <dbReference type="PROSITE" id="PS50887"/>
    </source>
</evidence>
<dbReference type="PANTHER" id="PTHR44757:SF2">
    <property type="entry name" value="BIOFILM ARCHITECTURE MAINTENANCE PROTEIN MBAA"/>
    <property type="match status" value="1"/>
</dbReference>
<feature type="domain" description="EAL" evidence="2">
    <location>
        <begin position="506"/>
        <end position="760"/>
    </location>
</feature>
<dbReference type="InterPro" id="IPR000160">
    <property type="entry name" value="GGDEF_dom"/>
</dbReference>
<keyword evidence="1" id="KW-0472">Membrane</keyword>
<feature type="domain" description="GGDEF" evidence="3">
    <location>
        <begin position="364"/>
        <end position="497"/>
    </location>
</feature>
<dbReference type="CDD" id="cd12914">
    <property type="entry name" value="PDC1_DGC_like"/>
    <property type="match status" value="1"/>
</dbReference>
<dbReference type="CDD" id="cd12915">
    <property type="entry name" value="PDC2_DGC_like"/>
    <property type="match status" value="1"/>
</dbReference>
<sequence length="782" mass="86375">MTLPLTPSAREARLRRDAAVSRQRSLWVIPALGLLVLILLWAVIYTRLQVERDNAQREATASAALLSAAFEQHTVKAIHQVDQITRFVKYEFEKSPQRFKLASTIEKGVIQSDTLIQVSLVDEHGYLIANTEDSRPKPLNLSDREHFQVHKHETFDQLYISKPVLGRVSHQWTLQLTRRLNYPDGSFAGVVVVSEDPSYFTNDFYNSAAIGRDGVISVIADTGAVLARRTGNTLNAPGAFSATGSYPLSEHVSGTYRDPIDGVMRIVSYRHIDGYPLGVMVGLSQKEEFADYEHTRNIYLLMAGCISIAILGFFGVATGLIRKLLGREREMTHLVEYDLLTGLPNRYQTLQILRTEVSQPANVGRLALLFIDLDNFKTVNDTLGHNAGDIVLQMTSARLAQTVDGNGILSRIGGDEFVVIVKEDHVEPKVVQLAEAIAGSFLRPFDVRGSSFVLHASIGIALLSSTHESEIDLLKKADLAMYSAKDAGRGCYQFYSPQLAHRADHLMKWEQQLRVALAEGQLFLAYQPKIDLARRCITGFEALLRWNHPQHGEITASEFITIAESTGLVVPIGDYVIDSACQQLAQWTSLGYDTLSLAINISAVQFWRGDVFGAVERALDRYKLPARRIELEITETAMMEYPEIVSEKVAALKRLGVRIALDDFGTGYSSLSYLNRFAVDTLKIDRSFVQAIPADRNVCVMVSAIVNLARSLGLTVVVEGTETEEQIAWLSGLGNIEAQGFLFSRPVPPDGVPALLEHFGVCPLSEPGGVAATHAVQPRVSA</sequence>
<dbReference type="EMBL" id="PRDW01000003">
    <property type="protein sequence ID" value="PPB84342.1"/>
    <property type="molecule type" value="Genomic_DNA"/>
</dbReference>
<dbReference type="PROSITE" id="PS50887">
    <property type="entry name" value="GGDEF"/>
    <property type="match status" value="1"/>
</dbReference>
<dbReference type="CDD" id="cd01948">
    <property type="entry name" value="EAL"/>
    <property type="match status" value="1"/>
</dbReference>